<sequence>MPEWVPVTLVLVYAGMVVLMALASVFSETEPRRDAAYKVLRVMLPWGAVSVAAHAIVSYAITGM</sequence>
<protein>
    <submittedName>
        <fullName evidence="2">Uncharacterized protein</fullName>
    </submittedName>
</protein>
<dbReference type="RefSeq" id="WP_091284922.1">
    <property type="nucleotide sequence ID" value="NZ_FMCW01000034.1"/>
</dbReference>
<reference evidence="2 3" key="1">
    <citation type="submission" date="2016-06" db="EMBL/GenBank/DDBJ databases">
        <authorList>
            <person name="Kjaerup R.B."/>
            <person name="Dalgaard T.S."/>
            <person name="Juul-Madsen H.R."/>
        </authorList>
    </citation>
    <scope>NUCLEOTIDE SEQUENCE [LARGE SCALE GENOMIC DNA]</scope>
    <source>
        <strain evidence="2 3">DSM 45626</strain>
    </source>
</reference>
<gene>
    <name evidence="2" type="ORF">GA0070558_13433</name>
</gene>
<name>A0A1C4Y323_9ACTN</name>
<evidence type="ECO:0000256" key="1">
    <source>
        <dbReference type="SAM" id="Phobius"/>
    </source>
</evidence>
<evidence type="ECO:0000313" key="2">
    <source>
        <dbReference type="EMBL" id="SCF15113.1"/>
    </source>
</evidence>
<proteinExistence type="predicted"/>
<keyword evidence="1" id="KW-1133">Transmembrane helix</keyword>
<accession>A0A1C4Y323</accession>
<keyword evidence="1" id="KW-0472">Membrane</keyword>
<feature type="transmembrane region" description="Helical" evidence="1">
    <location>
        <begin position="39"/>
        <end position="61"/>
    </location>
</feature>
<dbReference type="AlphaFoldDB" id="A0A1C4Y323"/>
<dbReference type="Proteomes" id="UP000199375">
    <property type="component" value="Unassembled WGS sequence"/>
</dbReference>
<keyword evidence="1" id="KW-0812">Transmembrane</keyword>
<dbReference type="EMBL" id="FMCW01000034">
    <property type="protein sequence ID" value="SCF15113.1"/>
    <property type="molecule type" value="Genomic_DNA"/>
</dbReference>
<organism evidence="2 3">
    <name type="scientific">Micromonospora haikouensis</name>
    <dbReference type="NCBI Taxonomy" id="686309"/>
    <lineage>
        <taxon>Bacteria</taxon>
        <taxon>Bacillati</taxon>
        <taxon>Actinomycetota</taxon>
        <taxon>Actinomycetes</taxon>
        <taxon>Micromonosporales</taxon>
        <taxon>Micromonosporaceae</taxon>
        <taxon>Micromonospora</taxon>
    </lineage>
</organism>
<evidence type="ECO:0000313" key="3">
    <source>
        <dbReference type="Proteomes" id="UP000199375"/>
    </source>
</evidence>
<feature type="transmembrane region" description="Helical" evidence="1">
    <location>
        <begin position="6"/>
        <end position="27"/>
    </location>
</feature>